<dbReference type="NCBIfam" id="NF003915">
    <property type="entry name" value="PRK05441.1"/>
    <property type="match status" value="1"/>
</dbReference>
<keyword evidence="5" id="KW-0119">Carbohydrate metabolism</keyword>
<keyword evidence="9" id="KW-1185">Reference proteome</keyword>
<dbReference type="Gene3D" id="1.10.8.1080">
    <property type="match status" value="1"/>
</dbReference>
<dbReference type="EMBL" id="KZ302539">
    <property type="protein sequence ID" value="PFH45141.1"/>
    <property type="molecule type" value="Genomic_DNA"/>
</dbReference>
<dbReference type="GO" id="GO:0045127">
    <property type="term" value="F:N-acetylglucosamine kinase activity"/>
    <property type="evidence" value="ECO:0007669"/>
    <property type="project" value="UniProtKB-EC"/>
</dbReference>
<dbReference type="AlphaFoldDB" id="A0A2A9NA65"/>
<evidence type="ECO:0000256" key="1">
    <source>
        <dbReference type="ARBA" id="ARBA00006198"/>
    </source>
</evidence>
<dbReference type="PANTHER" id="PTHR10088">
    <property type="entry name" value="GLUCOKINASE REGULATORY PROTEIN"/>
    <property type="match status" value="1"/>
</dbReference>
<dbReference type="NCBIfam" id="NF009222">
    <property type="entry name" value="PRK12570.1"/>
    <property type="match status" value="1"/>
</dbReference>
<evidence type="ECO:0000256" key="5">
    <source>
        <dbReference type="ARBA" id="ARBA00023277"/>
    </source>
</evidence>
<evidence type="ECO:0000256" key="4">
    <source>
        <dbReference type="ARBA" id="ARBA00023239"/>
    </source>
</evidence>
<dbReference type="Gene3D" id="3.30.420.40">
    <property type="match status" value="2"/>
</dbReference>
<dbReference type="OrthoDB" id="311172at2759"/>
<dbReference type="InterPro" id="IPR005486">
    <property type="entry name" value="Glucokinase_regulatory_CS"/>
</dbReference>
<keyword evidence="4" id="KW-0456">Lyase</keyword>
<dbReference type="STRING" id="703135.A0A2A9NA65"/>
<dbReference type="GO" id="GO:0019899">
    <property type="term" value="F:enzyme binding"/>
    <property type="evidence" value="ECO:0007669"/>
    <property type="project" value="TreeGrafter"/>
</dbReference>
<dbReference type="GO" id="GO:0070095">
    <property type="term" value="F:fructose-6-phosphate binding"/>
    <property type="evidence" value="ECO:0007669"/>
    <property type="project" value="TreeGrafter"/>
</dbReference>
<dbReference type="CDD" id="cd05007">
    <property type="entry name" value="SIS_Etherase"/>
    <property type="match status" value="1"/>
</dbReference>
<dbReference type="SUPFAM" id="SSF53697">
    <property type="entry name" value="SIS domain"/>
    <property type="match status" value="1"/>
</dbReference>
<dbReference type="PROSITE" id="PS51464">
    <property type="entry name" value="SIS"/>
    <property type="match status" value="1"/>
</dbReference>
<dbReference type="SUPFAM" id="SSF53067">
    <property type="entry name" value="Actin-like ATPase domain"/>
    <property type="match status" value="2"/>
</dbReference>
<evidence type="ECO:0000313" key="9">
    <source>
        <dbReference type="Proteomes" id="UP000242287"/>
    </source>
</evidence>
<dbReference type="Gene3D" id="3.40.50.10490">
    <property type="entry name" value="Glucose-6-phosphate isomerase like protein, domain 1"/>
    <property type="match status" value="1"/>
</dbReference>
<dbReference type="Pfam" id="PF01869">
    <property type="entry name" value="BcrAD_BadFG"/>
    <property type="match status" value="1"/>
</dbReference>
<gene>
    <name evidence="8" type="ORF">AMATHDRAFT_9933</name>
</gene>
<dbReference type="GO" id="GO:0046348">
    <property type="term" value="P:amino sugar catabolic process"/>
    <property type="evidence" value="ECO:0007669"/>
    <property type="project" value="InterPro"/>
</dbReference>
<comment type="similarity">
    <text evidence="1">Belongs to the eukaryotic-type N-acetylglucosamine kinase family.</text>
</comment>
<proteinExistence type="inferred from homology"/>
<dbReference type="EC" id="2.7.1.59" evidence="2"/>
<dbReference type="InterPro" id="IPR043129">
    <property type="entry name" value="ATPase_NBD"/>
</dbReference>
<dbReference type="PROSITE" id="PS01272">
    <property type="entry name" value="GCKR"/>
    <property type="match status" value="1"/>
</dbReference>
<dbReference type="GO" id="GO:0016835">
    <property type="term" value="F:carbon-oxygen lyase activity"/>
    <property type="evidence" value="ECO:0007669"/>
    <property type="project" value="InterPro"/>
</dbReference>
<dbReference type="InterPro" id="IPR046348">
    <property type="entry name" value="SIS_dom_sf"/>
</dbReference>
<reference evidence="8 9" key="1">
    <citation type="submission" date="2014-02" db="EMBL/GenBank/DDBJ databases">
        <title>Transposable element dynamics among asymbiotic and ectomycorrhizal Amanita fungi.</title>
        <authorList>
            <consortium name="DOE Joint Genome Institute"/>
            <person name="Hess J."/>
            <person name="Skrede I."/>
            <person name="Wolfe B."/>
            <person name="LaButti K."/>
            <person name="Ohm R.A."/>
            <person name="Grigoriev I.V."/>
            <person name="Pringle A."/>
        </authorList>
    </citation>
    <scope>NUCLEOTIDE SEQUENCE [LARGE SCALE GENOMIC DNA]</scope>
    <source>
        <strain evidence="8 9">SKay4041</strain>
    </source>
</reference>
<sequence>MNEEDSTVASAVGSCIEVIARIIDSIAERVRRNGRVVYIGAGTSGRLGILDASEIPPTFSAPYSLFIGMMAGGDSAIRRAAEGAEDSTTQPIADLAAITPPLTPFDTLIGIATSGRTPYVLAGLSHAKDDLHMLTVGLACVKPSQIRYHCDHVIECVVGPEIVTGSTRMKAGTATKLILNMISTGVMIRIGKTFGNMMVDLRLSNNKLVDRARRIFRTLHPATTYTDEEIDKLIASCNGSVKLALVVAKLGCSTEEGIKKLEAAGGVLKKAWQIDPAVELSATGEAFVPETHRNQSLVLCVDAGGTKCSVTIADKTGVIAQVVGGPCNFATMGHQQALSTLAKVINDALDTIPPLHAGHPRISTGPKFAAAWIGGAGLDRELDLVAVRPPLLRLLKLQDPAKLYITNDAALLASAIATNNSPSSIESGVILLTGTGSIAYSYRLSSNSGPTRSILPIPIERSGGWGYLLGDEGSAYYIGKTALQRALRARDEGVPPTNLHRAILEHFGCKTIGEILSFVYKSSQSSSTGLDLDPKLRIASLSPLVLGLAFPSNGSKNDEGALDVVRRSASAAAELVIPLLVGNQAVEASQSVLILGGALAQVEGYRRLILDALRERGKEFLRVEVVNNAGQHAVQLLINGHLV</sequence>
<dbReference type="Proteomes" id="UP000242287">
    <property type="component" value="Unassembled WGS sequence"/>
</dbReference>
<evidence type="ECO:0000259" key="7">
    <source>
        <dbReference type="PROSITE" id="PS51464"/>
    </source>
</evidence>
<dbReference type="GO" id="GO:0005654">
    <property type="term" value="C:nucleoplasm"/>
    <property type="evidence" value="ECO:0007669"/>
    <property type="project" value="TreeGrafter"/>
</dbReference>
<dbReference type="InterPro" id="IPR005488">
    <property type="entry name" value="Etherase_MurQ"/>
</dbReference>
<dbReference type="GO" id="GO:0042593">
    <property type="term" value="P:glucose homeostasis"/>
    <property type="evidence" value="ECO:0007669"/>
    <property type="project" value="TreeGrafter"/>
</dbReference>
<protein>
    <recommendedName>
        <fullName evidence="3">N-acetyl-D-glucosamine kinase</fullName>
        <ecNumber evidence="2">2.7.1.59</ecNumber>
    </recommendedName>
    <alternativeName>
        <fullName evidence="6">GlcNAc kinase</fullName>
    </alternativeName>
</protein>
<dbReference type="InterPro" id="IPR040190">
    <property type="entry name" value="MURQ/GCKR"/>
</dbReference>
<dbReference type="NCBIfam" id="TIGR00274">
    <property type="entry name" value="N-acetylmuramic acid 6-phosphate etherase"/>
    <property type="match status" value="1"/>
</dbReference>
<accession>A0A2A9NA65</accession>
<dbReference type="GO" id="GO:0009750">
    <property type="term" value="P:response to fructose"/>
    <property type="evidence" value="ECO:0007669"/>
    <property type="project" value="TreeGrafter"/>
</dbReference>
<evidence type="ECO:0000256" key="6">
    <source>
        <dbReference type="ARBA" id="ARBA00031123"/>
    </source>
</evidence>
<evidence type="ECO:0000313" key="8">
    <source>
        <dbReference type="EMBL" id="PFH45141.1"/>
    </source>
</evidence>
<dbReference type="CDD" id="cd24007">
    <property type="entry name" value="ASKHA_NBD_eukNAGK-like"/>
    <property type="match status" value="1"/>
</dbReference>
<dbReference type="InterPro" id="IPR002731">
    <property type="entry name" value="ATPase_BadF"/>
</dbReference>
<evidence type="ECO:0000256" key="2">
    <source>
        <dbReference type="ARBA" id="ARBA00012122"/>
    </source>
</evidence>
<dbReference type="PANTHER" id="PTHR10088:SF4">
    <property type="entry name" value="GLUCOKINASE REGULATORY PROTEIN"/>
    <property type="match status" value="1"/>
</dbReference>
<dbReference type="InterPro" id="IPR001347">
    <property type="entry name" value="SIS_dom"/>
</dbReference>
<dbReference type="GO" id="GO:0004857">
    <property type="term" value="F:enzyme inhibitor activity"/>
    <property type="evidence" value="ECO:0007669"/>
    <property type="project" value="TreeGrafter"/>
</dbReference>
<organism evidence="8 9">
    <name type="scientific">Amanita thiersii Skay4041</name>
    <dbReference type="NCBI Taxonomy" id="703135"/>
    <lineage>
        <taxon>Eukaryota</taxon>
        <taxon>Fungi</taxon>
        <taxon>Dikarya</taxon>
        <taxon>Basidiomycota</taxon>
        <taxon>Agaricomycotina</taxon>
        <taxon>Agaricomycetes</taxon>
        <taxon>Agaricomycetidae</taxon>
        <taxon>Agaricales</taxon>
        <taxon>Pluteineae</taxon>
        <taxon>Amanitaceae</taxon>
        <taxon>Amanita</taxon>
    </lineage>
</organism>
<dbReference type="GO" id="GO:0030246">
    <property type="term" value="F:carbohydrate binding"/>
    <property type="evidence" value="ECO:0007669"/>
    <property type="project" value="TreeGrafter"/>
</dbReference>
<dbReference type="Pfam" id="PF22645">
    <property type="entry name" value="GKRP_SIS_N"/>
    <property type="match status" value="1"/>
</dbReference>
<evidence type="ECO:0000256" key="3">
    <source>
        <dbReference type="ARBA" id="ARBA00014974"/>
    </source>
</evidence>
<feature type="domain" description="SIS" evidence="7">
    <location>
        <begin position="26"/>
        <end position="192"/>
    </location>
</feature>
<dbReference type="GO" id="GO:0005829">
    <property type="term" value="C:cytosol"/>
    <property type="evidence" value="ECO:0007669"/>
    <property type="project" value="TreeGrafter"/>
</dbReference>
<name>A0A2A9NA65_9AGAR</name>